<feature type="transmembrane region" description="Helical" evidence="12">
    <location>
        <begin position="161"/>
        <end position="180"/>
    </location>
</feature>
<keyword evidence="8 15" id="KW-0418">Kinase</keyword>
<dbReference type="InterPro" id="IPR036890">
    <property type="entry name" value="HATPase_C_sf"/>
</dbReference>
<dbReference type="CDD" id="cd00082">
    <property type="entry name" value="HisKA"/>
    <property type="match status" value="1"/>
</dbReference>
<evidence type="ECO:0000256" key="12">
    <source>
        <dbReference type="SAM" id="Phobius"/>
    </source>
</evidence>
<evidence type="ECO:0000256" key="5">
    <source>
        <dbReference type="ARBA" id="ARBA00022553"/>
    </source>
</evidence>
<sequence length="460" mass="51881">MNSGGLRKRLLVSHLGVSLGSLLLIMIIVYVVMSFSFGRYTQNQQQTEADTIAMELESSFDQNSGGWASATLMTVSHQAMLRSYSIRIYDADGRLIWDTKSMGRMMEGTMETGNEVSLRNSTKVIKRDITIDHVKNGWIEIEGLSTRFETQNREFLNRFNMLIWFAFILALAGVTFYSIYMSKSLSRPLLRIKEIANQMREGELSSRVVLGHHQTEIEEVGLALNHLADALEQEDRLRKNLTADIAHELRTPLATIQSHIEAFQDGVWEATPDKLEICHGQVVRLVKLIHDLENLSAVENPMLKLKQEPVRLVEVIRESEKTVKAQYKEKRIDLIIQEETPIVIIGDAGRLIQVFVNLLNNAYKYTSEGSIHVCLFETADHVTVNLSDTGTGIASNELPHIFERFYRGDKSRNRKTGGAGIGLAIVKAIVEAHGGSIDVESIIDQGTRFTLHFPNDQNER</sequence>
<comment type="subcellular location">
    <subcellularLocation>
        <location evidence="2">Cell membrane</location>
        <topology evidence="2">Multi-pass membrane protein</topology>
    </subcellularLocation>
</comment>
<dbReference type="InterPro" id="IPR036097">
    <property type="entry name" value="HisK_dim/P_sf"/>
</dbReference>
<dbReference type="SMART" id="SM00388">
    <property type="entry name" value="HisKA"/>
    <property type="match status" value="1"/>
</dbReference>
<keyword evidence="5" id="KW-0597">Phosphoprotein</keyword>
<organism evidence="15 16">
    <name type="scientific">Paenibacillus timonensis</name>
    <dbReference type="NCBI Taxonomy" id="225915"/>
    <lineage>
        <taxon>Bacteria</taxon>
        <taxon>Bacillati</taxon>
        <taxon>Bacillota</taxon>
        <taxon>Bacilli</taxon>
        <taxon>Bacillales</taxon>
        <taxon>Paenibacillaceae</taxon>
        <taxon>Paenibacillus</taxon>
    </lineage>
</organism>
<keyword evidence="4" id="KW-1003">Cell membrane</keyword>
<dbReference type="Gene3D" id="1.10.287.130">
    <property type="match status" value="1"/>
</dbReference>
<dbReference type="Gene3D" id="3.30.565.10">
    <property type="entry name" value="Histidine kinase-like ATPase, C-terminal domain"/>
    <property type="match status" value="1"/>
</dbReference>
<name>A0ABW3SG33_9BACL</name>
<evidence type="ECO:0000259" key="13">
    <source>
        <dbReference type="PROSITE" id="PS50109"/>
    </source>
</evidence>
<dbReference type="CDD" id="cd00075">
    <property type="entry name" value="HATPase"/>
    <property type="match status" value="1"/>
</dbReference>
<keyword evidence="9" id="KW-0067">ATP-binding</keyword>
<dbReference type="InterPro" id="IPR003594">
    <property type="entry name" value="HATPase_dom"/>
</dbReference>
<comment type="caution">
    <text evidence="15">The sequence shown here is derived from an EMBL/GenBank/DDBJ whole genome shotgun (WGS) entry which is preliminary data.</text>
</comment>
<evidence type="ECO:0000313" key="16">
    <source>
        <dbReference type="Proteomes" id="UP001597211"/>
    </source>
</evidence>
<keyword evidence="12" id="KW-1133">Transmembrane helix</keyword>
<dbReference type="PRINTS" id="PR00344">
    <property type="entry name" value="BCTRLSENSOR"/>
</dbReference>
<evidence type="ECO:0000256" key="8">
    <source>
        <dbReference type="ARBA" id="ARBA00022777"/>
    </source>
</evidence>
<evidence type="ECO:0000256" key="11">
    <source>
        <dbReference type="ARBA" id="ARBA00023136"/>
    </source>
</evidence>
<gene>
    <name evidence="15" type="ORF">ACFQ2Z_19910</name>
</gene>
<dbReference type="PANTHER" id="PTHR45453">
    <property type="entry name" value="PHOSPHATE REGULON SENSOR PROTEIN PHOR"/>
    <property type="match status" value="1"/>
</dbReference>
<keyword evidence="16" id="KW-1185">Reference proteome</keyword>
<comment type="catalytic activity">
    <reaction evidence="1">
        <text>ATP + protein L-histidine = ADP + protein N-phospho-L-histidine.</text>
        <dbReference type="EC" id="2.7.13.3"/>
    </reaction>
</comment>
<evidence type="ECO:0000313" key="15">
    <source>
        <dbReference type="EMBL" id="MFD1183614.1"/>
    </source>
</evidence>
<dbReference type="EMBL" id="JBHTKZ010000050">
    <property type="protein sequence ID" value="MFD1183614.1"/>
    <property type="molecule type" value="Genomic_DNA"/>
</dbReference>
<dbReference type="SUPFAM" id="SSF55874">
    <property type="entry name" value="ATPase domain of HSP90 chaperone/DNA topoisomerase II/histidine kinase"/>
    <property type="match status" value="1"/>
</dbReference>
<feature type="domain" description="Histidine kinase" evidence="13">
    <location>
        <begin position="244"/>
        <end position="457"/>
    </location>
</feature>
<dbReference type="Pfam" id="PF02518">
    <property type="entry name" value="HATPase_c"/>
    <property type="match status" value="1"/>
</dbReference>
<dbReference type="Pfam" id="PF00512">
    <property type="entry name" value="HisKA"/>
    <property type="match status" value="1"/>
</dbReference>
<feature type="domain" description="HAMP" evidence="14">
    <location>
        <begin position="183"/>
        <end position="236"/>
    </location>
</feature>
<keyword evidence="12" id="KW-0812">Transmembrane</keyword>
<reference evidence="16" key="1">
    <citation type="journal article" date="2019" name="Int. J. Syst. Evol. Microbiol.">
        <title>The Global Catalogue of Microorganisms (GCM) 10K type strain sequencing project: providing services to taxonomists for standard genome sequencing and annotation.</title>
        <authorList>
            <consortium name="The Broad Institute Genomics Platform"/>
            <consortium name="The Broad Institute Genome Sequencing Center for Infectious Disease"/>
            <person name="Wu L."/>
            <person name="Ma J."/>
        </authorList>
    </citation>
    <scope>NUCLEOTIDE SEQUENCE [LARGE SCALE GENOMIC DNA]</scope>
    <source>
        <strain evidence="16">CCUG 48216</strain>
    </source>
</reference>
<dbReference type="SMART" id="SM00387">
    <property type="entry name" value="HATPase_c"/>
    <property type="match status" value="1"/>
</dbReference>
<evidence type="ECO:0000259" key="14">
    <source>
        <dbReference type="PROSITE" id="PS50885"/>
    </source>
</evidence>
<evidence type="ECO:0000256" key="3">
    <source>
        <dbReference type="ARBA" id="ARBA00012438"/>
    </source>
</evidence>
<evidence type="ECO:0000256" key="1">
    <source>
        <dbReference type="ARBA" id="ARBA00000085"/>
    </source>
</evidence>
<dbReference type="EC" id="2.7.13.3" evidence="3"/>
<dbReference type="Pfam" id="PF00672">
    <property type="entry name" value="HAMP"/>
    <property type="match status" value="1"/>
</dbReference>
<dbReference type="SUPFAM" id="SSF47384">
    <property type="entry name" value="Homodimeric domain of signal transducing histidine kinase"/>
    <property type="match status" value="1"/>
</dbReference>
<keyword evidence="7" id="KW-0547">Nucleotide-binding</keyword>
<evidence type="ECO:0000256" key="6">
    <source>
        <dbReference type="ARBA" id="ARBA00022679"/>
    </source>
</evidence>
<dbReference type="Gene3D" id="6.10.340.10">
    <property type="match status" value="1"/>
</dbReference>
<dbReference type="PROSITE" id="PS50885">
    <property type="entry name" value="HAMP"/>
    <property type="match status" value="1"/>
</dbReference>
<dbReference type="GO" id="GO:0016301">
    <property type="term" value="F:kinase activity"/>
    <property type="evidence" value="ECO:0007669"/>
    <property type="project" value="UniProtKB-KW"/>
</dbReference>
<protein>
    <recommendedName>
        <fullName evidence="3">histidine kinase</fullName>
        <ecNumber evidence="3">2.7.13.3</ecNumber>
    </recommendedName>
</protein>
<dbReference type="CDD" id="cd06225">
    <property type="entry name" value="HAMP"/>
    <property type="match status" value="1"/>
</dbReference>
<proteinExistence type="predicted"/>
<feature type="transmembrane region" description="Helical" evidence="12">
    <location>
        <begin position="12"/>
        <end position="33"/>
    </location>
</feature>
<dbReference type="InterPro" id="IPR004358">
    <property type="entry name" value="Sig_transdc_His_kin-like_C"/>
</dbReference>
<keyword evidence="6" id="KW-0808">Transferase</keyword>
<dbReference type="InterPro" id="IPR003661">
    <property type="entry name" value="HisK_dim/P_dom"/>
</dbReference>
<dbReference type="InterPro" id="IPR050351">
    <property type="entry name" value="BphY/WalK/GraS-like"/>
</dbReference>
<evidence type="ECO:0000256" key="2">
    <source>
        <dbReference type="ARBA" id="ARBA00004651"/>
    </source>
</evidence>
<keyword evidence="11 12" id="KW-0472">Membrane</keyword>
<dbReference type="PANTHER" id="PTHR45453:SF1">
    <property type="entry name" value="PHOSPHATE REGULON SENSOR PROTEIN PHOR"/>
    <property type="match status" value="1"/>
</dbReference>
<dbReference type="SUPFAM" id="SSF158472">
    <property type="entry name" value="HAMP domain-like"/>
    <property type="match status" value="1"/>
</dbReference>
<dbReference type="PROSITE" id="PS50109">
    <property type="entry name" value="HIS_KIN"/>
    <property type="match status" value="1"/>
</dbReference>
<dbReference type="InterPro" id="IPR003660">
    <property type="entry name" value="HAMP_dom"/>
</dbReference>
<evidence type="ECO:0000256" key="10">
    <source>
        <dbReference type="ARBA" id="ARBA00023012"/>
    </source>
</evidence>
<accession>A0ABW3SG33</accession>
<keyword evidence="10" id="KW-0902">Two-component regulatory system</keyword>
<evidence type="ECO:0000256" key="7">
    <source>
        <dbReference type="ARBA" id="ARBA00022741"/>
    </source>
</evidence>
<dbReference type="RefSeq" id="WP_240270663.1">
    <property type="nucleotide sequence ID" value="NZ_JAKSXN010000053.1"/>
</dbReference>
<dbReference type="SMART" id="SM00304">
    <property type="entry name" value="HAMP"/>
    <property type="match status" value="1"/>
</dbReference>
<dbReference type="InterPro" id="IPR005467">
    <property type="entry name" value="His_kinase_dom"/>
</dbReference>
<evidence type="ECO:0000256" key="4">
    <source>
        <dbReference type="ARBA" id="ARBA00022475"/>
    </source>
</evidence>
<dbReference type="Proteomes" id="UP001597211">
    <property type="component" value="Unassembled WGS sequence"/>
</dbReference>
<evidence type="ECO:0000256" key="9">
    <source>
        <dbReference type="ARBA" id="ARBA00022840"/>
    </source>
</evidence>